<keyword evidence="1" id="KW-0813">Transport</keyword>
<dbReference type="PANTHER" id="PTHR34978:SF3">
    <property type="entry name" value="SLR0241 PROTEIN"/>
    <property type="match status" value="1"/>
</dbReference>
<comment type="caution">
    <text evidence="5">The sequence shown here is derived from an EMBL/GenBank/DDBJ whole genome shotgun (WGS) entry which is preliminary data.</text>
</comment>
<dbReference type="Pfam" id="PF05569">
    <property type="entry name" value="Peptidase_M56"/>
    <property type="match status" value="1"/>
</dbReference>
<dbReference type="InterPro" id="IPR052173">
    <property type="entry name" value="Beta-lactam_resp_regulator"/>
</dbReference>
<evidence type="ECO:0000259" key="3">
    <source>
        <dbReference type="Pfam" id="PF05569"/>
    </source>
</evidence>
<comment type="similarity">
    <text evidence="1">Belongs to the TonB-dependent receptor family.</text>
</comment>
<keyword evidence="1 2" id="KW-0472">Membrane</keyword>
<protein>
    <recommendedName>
        <fullName evidence="7">M56 family peptidase</fullName>
    </recommendedName>
</protein>
<reference evidence="5 6" key="1">
    <citation type="submission" date="2019-01" db="EMBL/GenBank/DDBJ databases">
        <title>Lacibacter sp. strain TTM-7.</title>
        <authorList>
            <person name="Chen W.-M."/>
        </authorList>
    </citation>
    <scope>NUCLEOTIDE SEQUENCE [LARGE SCALE GENOMIC DNA]</scope>
    <source>
        <strain evidence="5 6">TTM-7</strain>
    </source>
</reference>
<dbReference type="Pfam" id="PF07715">
    <property type="entry name" value="Plug"/>
    <property type="match status" value="1"/>
</dbReference>
<dbReference type="GO" id="GO:0009279">
    <property type="term" value="C:cell outer membrane"/>
    <property type="evidence" value="ECO:0007669"/>
    <property type="project" value="UniProtKB-SubCell"/>
</dbReference>
<dbReference type="InterPro" id="IPR037066">
    <property type="entry name" value="Plug_dom_sf"/>
</dbReference>
<keyword evidence="2" id="KW-1133">Transmembrane helix</keyword>
<evidence type="ECO:0000256" key="1">
    <source>
        <dbReference type="PROSITE-ProRule" id="PRU01360"/>
    </source>
</evidence>
<dbReference type="AlphaFoldDB" id="A0A4Q1CFF9"/>
<dbReference type="InterPro" id="IPR012910">
    <property type="entry name" value="Plug_dom"/>
</dbReference>
<evidence type="ECO:0000256" key="2">
    <source>
        <dbReference type="SAM" id="Phobius"/>
    </source>
</evidence>
<keyword evidence="1" id="KW-0998">Cell outer membrane</keyword>
<dbReference type="RefSeq" id="WP_129131790.1">
    <property type="nucleotide sequence ID" value="NZ_SDHW01000005.1"/>
</dbReference>
<evidence type="ECO:0000313" key="6">
    <source>
        <dbReference type="Proteomes" id="UP000290204"/>
    </source>
</evidence>
<dbReference type="Proteomes" id="UP000290204">
    <property type="component" value="Unassembled WGS sequence"/>
</dbReference>
<dbReference type="CDD" id="cd07341">
    <property type="entry name" value="M56_BlaR1_MecR1_like"/>
    <property type="match status" value="1"/>
</dbReference>
<dbReference type="PANTHER" id="PTHR34978">
    <property type="entry name" value="POSSIBLE SENSOR-TRANSDUCER PROTEIN BLAR"/>
    <property type="match status" value="1"/>
</dbReference>
<accession>A0A4Q1CFF9</accession>
<dbReference type="OrthoDB" id="649093at2"/>
<dbReference type="InterPro" id="IPR008756">
    <property type="entry name" value="Peptidase_M56"/>
</dbReference>
<feature type="transmembrane region" description="Helical" evidence="2">
    <location>
        <begin position="37"/>
        <end position="59"/>
    </location>
</feature>
<sequence length="593" mass="66583">MPVIIEYLLKVSIALALVYVFYQLVLRRLTFYNWNRWYLVGYAALSFFIPFMNITDFLFKHELEEVQFVRMVPVYNLNITATNAGFEWNSWNIAIVLFIAGMMLMGMRMLLQLYSLRKMKAKARLLNEGAIKLFHVEENIMPFSFSNGIYINSKLHTEAELQEIIRHEFVHVKQKHSIDILFAEFLCMVLWFHPAAWFIRKAIRQNLEFIADEKVLQEGVDKKQYQYLLLKVVGNNHYSIASNFNFSSLKNRIIMMNQIKSARVQAIRFLFVLPLVAVLLLAFREVKQKEQRKEEFKQQLLINDTVPASEIASVNVNKNNNEKTVTIVLKNGTKETYNLNNPDEKEAFEKKYGKLDKVVPPPPPPPVPGKVVTVKPAHEDVKLNTKGYFVTIADNMGECVVIVKDKNKKIVEALKLTDWNAAEDKYEAKYGEIAPPPPPSPLAPVTVVGYPSPVSAPAAVTAEGKVATVTVAETTSPVKEVTVTGYKTAAVTTTAVATVNTTAAADPGVVTVVGYGTSTNKPATIKLRGKISTDNVLYILDGKEVTAEEVNQMEPNNIQSISVLKDESAVKLYGEKGKNGVIIITTKTKKVAD</sequence>
<keyword evidence="1" id="KW-1134">Transmembrane beta strand</keyword>
<keyword evidence="1 2" id="KW-0812">Transmembrane</keyword>
<comment type="subcellular location">
    <subcellularLocation>
        <location evidence="1">Cell outer membrane</location>
        <topology evidence="1">Multi-pass membrane protein</topology>
    </subcellularLocation>
</comment>
<evidence type="ECO:0000259" key="4">
    <source>
        <dbReference type="Pfam" id="PF07715"/>
    </source>
</evidence>
<evidence type="ECO:0000313" key="5">
    <source>
        <dbReference type="EMBL" id="RXK58734.1"/>
    </source>
</evidence>
<dbReference type="Gene3D" id="2.170.130.10">
    <property type="entry name" value="TonB-dependent receptor, plug domain"/>
    <property type="match status" value="1"/>
</dbReference>
<dbReference type="PROSITE" id="PS52016">
    <property type="entry name" value="TONB_DEPENDENT_REC_3"/>
    <property type="match status" value="1"/>
</dbReference>
<name>A0A4Q1CFF9_9BACT</name>
<dbReference type="EMBL" id="SDHW01000005">
    <property type="protein sequence ID" value="RXK58734.1"/>
    <property type="molecule type" value="Genomic_DNA"/>
</dbReference>
<feature type="domain" description="Peptidase M56" evidence="3">
    <location>
        <begin position="11"/>
        <end position="256"/>
    </location>
</feature>
<organism evidence="5 6">
    <name type="scientific">Lacibacter luteus</name>
    <dbReference type="NCBI Taxonomy" id="2508719"/>
    <lineage>
        <taxon>Bacteria</taxon>
        <taxon>Pseudomonadati</taxon>
        <taxon>Bacteroidota</taxon>
        <taxon>Chitinophagia</taxon>
        <taxon>Chitinophagales</taxon>
        <taxon>Chitinophagaceae</taxon>
        <taxon>Lacibacter</taxon>
    </lineage>
</organism>
<feature type="transmembrane region" description="Helical" evidence="2">
    <location>
        <begin position="265"/>
        <end position="283"/>
    </location>
</feature>
<dbReference type="InterPro" id="IPR039426">
    <property type="entry name" value="TonB-dep_rcpt-like"/>
</dbReference>
<feature type="transmembrane region" description="Helical" evidence="2">
    <location>
        <begin position="91"/>
        <end position="111"/>
    </location>
</feature>
<proteinExistence type="inferred from homology"/>
<keyword evidence="6" id="KW-1185">Reference proteome</keyword>
<gene>
    <name evidence="5" type="ORF">ESA94_15195</name>
</gene>
<evidence type="ECO:0008006" key="7">
    <source>
        <dbReference type="Google" id="ProtNLM"/>
    </source>
</evidence>
<dbReference type="SUPFAM" id="SSF56935">
    <property type="entry name" value="Porins"/>
    <property type="match status" value="1"/>
</dbReference>
<feature type="domain" description="TonB-dependent receptor plug" evidence="4">
    <location>
        <begin position="482"/>
        <end position="581"/>
    </location>
</feature>
<feature type="transmembrane region" description="Helical" evidence="2">
    <location>
        <begin position="7"/>
        <end position="25"/>
    </location>
</feature>